<feature type="compositionally biased region" description="Pro residues" evidence="2">
    <location>
        <begin position="530"/>
        <end position="539"/>
    </location>
</feature>
<feature type="domain" description="RING-type" evidence="3">
    <location>
        <begin position="440"/>
        <end position="482"/>
    </location>
</feature>
<feature type="region of interest" description="Disordered" evidence="2">
    <location>
        <begin position="145"/>
        <end position="172"/>
    </location>
</feature>
<dbReference type="HOGENOM" id="CLU_505426_0_0_1"/>
<dbReference type="AlphaFoldDB" id="F8PAH7"/>
<dbReference type="PROSITE" id="PS50089">
    <property type="entry name" value="ZF_RING_2"/>
    <property type="match status" value="1"/>
</dbReference>
<reference evidence="4" key="1">
    <citation type="submission" date="2011-04" db="EMBL/GenBank/DDBJ databases">
        <title>Evolution of plant cell wall degrading machinery underlies the functional diversity of forest fungi.</title>
        <authorList>
            <consortium name="US DOE Joint Genome Institute (JGI-PGF)"/>
            <person name="Eastwood D.C."/>
            <person name="Floudas D."/>
            <person name="Binder M."/>
            <person name="Majcherczyk A."/>
            <person name="Schneider P."/>
            <person name="Aerts A."/>
            <person name="Asiegbu F.O."/>
            <person name="Baker S.E."/>
            <person name="Barry K."/>
            <person name="Bendiksby M."/>
            <person name="Blumentritt M."/>
            <person name="Coutinho P.M."/>
            <person name="Cullen D."/>
            <person name="Cullen D."/>
            <person name="Gathman A."/>
            <person name="Goodell B."/>
            <person name="Henrissat B."/>
            <person name="Ihrmark K."/>
            <person name="Kauserud H."/>
            <person name="Kohler A."/>
            <person name="LaButti K."/>
            <person name="Lapidus A."/>
            <person name="Lavin J.L."/>
            <person name="Lee Y.-H."/>
            <person name="Lindquist E."/>
            <person name="Lilly W."/>
            <person name="Lucas S."/>
            <person name="Morin E."/>
            <person name="Murat C."/>
            <person name="Oguiza J.A."/>
            <person name="Park J."/>
            <person name="Pisabarro A.G."/>
            <person name="Riley R."/>
            <person name="Rosling A."/>
            <person name="Salamov A."/>
            <person name="Schmidt O."/>
            <person name="Schmutz J."/>
            <person name="Skrede I."/>
            <person name="Stenlid J."/>
            <person name="Wiebenga A."/>
            <person name="Xie X."/>
            <person name="Kues U."/>
            <person name="Hibbett D.S."/>
            <person name="Hoffmeister D."/>
            <person name="Hogberg N."/>
            <person name="Martin F."/>
            <person name="Grigoriev I.V."/>
            <person name="Watkinson S.C."/>
        </authorList>
    </citation>
    <scope>NUCLEOTIDE SEQUENCE</scope>
    <source>
        <strain evidence="4">S7.9</strain>
    </source>
</reference>
<evidence type="ECO:0000313" key="4">
    <source>
        <dbReference type="EMBL" id="EGO19816.1"/>
    </source>
</evidence>
<dbReference type="InterPro" id="IPR001841">
    <property type="entry name" value="Znf_RING"/>
</dbReference>
<dbReference type="Gene3D" id="3.30.40.10">
    <property type="entry name" value="Zinc/RING finger domain, C3HC4 (zinc finger)"/>
    <property type="match status" value="1"/>
</dbReference>
<keyword evidence="1" id="KW-0479">Metal-binding</keyword>
<gene>
    <name evidence="4" type="ORF">SERLADRAFT_478154</name>
</gene>
<dbReference type="EMBL" id="GL945442">
    <property type="protein sequence ID" value="EGO19816.1"/>
    <property type="molecule type" value="Genomic_DNA"/>
</dbReference>
<dbReference type="Proteomes" id="UP000008064">
    <property type="component" value="Unassembled WGS sequence"/>
</dbReference>
<sequence>MVQLEQMRRRPLTLDEELSSETTPELSPFTDPRPAHAEYRRRPTPSPIVPLSVPLNSERRRGIRRNPSSETANNSPAPFTFASRPSWGSIPNAREEAPTVHHHHPTHSHNSSGNGQSRPSSPFRSQGPVIPQMEEFDLRAMSSFTQHLDRDRSRRNVASETQRMDSFGSRNEYGRLFGGPNRMHFDTASNPRPSTGAPVDPPHARTSNTFIPNEDVSREGPRAEQGDRHSRSPIQGLRFALEMFREDGFSRSRPRPPPDRFDMDWDLPEIPTLSWAETANESSGPGFSPQQRHRAAMHSLRARLSLPPASRAPASGANRPQPGGTSFTNRLARASSRSPPPHRHERDRSSMEERHARIRAMRRGMQLQRSTETPPWGSRFGRPLGDYMPDEDFDSSYESLLSLAATLGEVKSKATPDDVIASLPTAPYKEWATEESDQRCPICLDDYLPSDPVLKLLECSHWLHKGCLETWLHNANTCPVCRKKVKPSRRGQCDGSPGGPSRNRRRDSDDSEDRGPNRGPSVFGTLGTYPPGPPPWRMW</sequence>
<feature type="compositionally biased region" description="Polar residues" evidence="2">
    <location>
        <begin position="278"/>
        <end position="290"/>
    </location>
</feature>
<dbReference type="GO" id="GO:0061630">
    <property type="term" value="F:ubiquitin protein ligase activity"/>
    <property type="evidence" value="ECO:0007669"/>
    <property type="project" value="TreeGrafter"/>
</dbReference>
<feature type="compositionally biased region" description="Basic and acidic residues" evidence="2">
    <location>
        <begin position="215"/>
        <end position="230"/>
    </location>
</feature>
<dbReference type="SMART" id="SM00184">
    <property type="entry name" value="RING"/>
    <property type="match status" value="1"/>
</dbReference>
<dbReference type="KEGG" id="sla:SERLADRAFT_478154"/>
<accession>F8PAH7</accession>
<feature type="region of interest" description="Disordered" evidence="2">
    <location>
        <begin position="188"/>
        <end position="234"/>
    </location>
</feature>
<protein>
    <recommendedName>
        <fullName evidence="3">RING-type domain-containing protein</fullName>
    </recommendedName>
</protein>
<dbReference type="RefSeq" id="XP_007323251.1">
    <property type="nucleotide sequence ID" value="XM_007323189.1"/>
</dbReference>
<feature type="region of interest" description="Disordered" evidence="2">
    <location>
        <begin position="1"/>
        <end position="132"/>
    </location>
</feature>
<dbReference type="GO" id="GO:0008270">
    <property type="term" value="F:zinc ion binding"/>
    <property type="evidence" value="ECO:0007669"/>
    <property type="project" value="UniProtKB-KW"/>
</dbReference>
<keyword evidence="1" id="KW-0863">Zinc-finger</keyword>
<dbReference type="GeneID" id="18821126"/>
<dbReference type="PANTHER" id="PTHR46171">
    <property type="entry name" value="GH10160P"/>
    <property type="match status" value="1"/>
</dbReference>
<dbReference type="Pfam" id="PF13639">
    <property type="entry name" value="zf-RING_2"/>
    <property type="match status" value="1"/>
</dbReference>
<feature type="region of interest" description="Disordered" evidence="2">
    <location>
        <begin position="278"/>
        <end position="353"/>
    </location>
</feature>
<dbReference type="OrthoDB" id="8062037at2759"/>
<dbReference type="GO" id="GO:0016567">
    <property type="term" value="P:protein ubiquitination"/>
    <property type="evidence" value="ECO:0007669"/>
    <property type="project" value="TreeGrafter"/>
</dbReference>
<evidence type="ECO:0000256" key="1">
    <source>
        <dbReference type="PROSITE-ProRule" id="PRU00175"/>
    </source>
</evidence>
<evidence type="ECO:0000259" key="3">
    <source>
        <dbReference type="PROSITE" id="PS50089"/>
    </source>
</evidence>
<proteinExistence type="predicted"/>
<organism>
    <name type="scientific">Serpula lacrymans var. lacrymans (strain S7.9)</name>
    <name type="common">Dry rot fungus</name>
    <dbReference type="NCBI Taxonomy" id="578457"/>
    <lineage>
        <taxon>Eukaryota</taxon>
        <taxon>Fungi</taxon>
        <taxon>Dikarya</taxon>
        <taxon>Basidiomycota</taxon>
        <taxon>Agaricomycotina</taxon>
        <taxon>Agaricomycetes</taxon>
        <taxon>Agaricomycetidae</taxon>
        <taxon>Boletales</taxon>
        <taxon>Coniophorineae</taxon>
        <taxon>Serpulaceae</taxon>
        <taxon>Serpula</taxon>
    </lineage>
</organism>
<feature type="region of interest" description="Disordered" evidence="2">
    <location>
        <begin position="361"/>
        <end position="380"/>
    </location>
</feature>
<dbReference type="PANTHER" id="PTHR46171:SF3">
    <property type="entry name" value="GH10160P"/>
    <property type="match status" value="1"/>
</dbReference>
<feature type="region of interest" description="Disordered" evidence="2">
    <location>
        <begin position="486"/>
        <end position="539"/>
    </location>
</feature>
<dbReference type="SUPFAM" id="SSF57850">
    <property type="entry name" value="RING/U-box"/>
    <property type="match status" value="1"/>
</dbReference>
<feature type="compositionally biased region" description="Basic and acidic residues" evidence="2">
    <location>
        <begin position="342"/>
        <end position="353"/>
    </location>
</feature>
<feature type="compositionally biased region" description="Polar residues" evidence="2">
    <location>
        <begin position="66"/>
        <end position="77"/>
    </location>
</feature>
<dbReference type="InterPro" id="IPR013083">
    <property type="entry name" value="Znf_RING/FYVE/PHD"/>
</dbReference>
<evidence type="ECO:0000256" key="2">
    <source>
        <dbReference type="SAM" id="MobiDB-lite"/>
    </source>
</evidence>
<name>F8PAH7_SERL9</name>
<keyword evidence="1" id="KW-0862">Zinc</keyword>